<keyword evidence="3" id="KW-1185">Reference proteome</keyword>
<evidence type="ECO:0000256" key="1">
    <source>
        <dbReference type="SAM" id="Phobius"/>
    </source>
</evidence>
<gene>
    <name evidence="2" type="ORF">FVD38_08705</name>
</gene>
<evidence type="ECO:0000313" key="3">
    <source>
        <dbReference type="Proteomes" id="UP000321413"/>
    </source>
</evidence>
<dbReference type="EMBL" id="VPFD01000007">
    <property type="protein sequence ID" value="TXG00433.1"/>
    <property type="molecule type" value="Genomic_DNA"/>
</dbReference>
<accession>A0A5C7FY94</accession>
<feature type="transmembrane region" description="Helical" evidence="1">
    <location>
        <begin position="37"/>
        <end position="55"/>
    </location>
</feature>
<keyword evidence="1" id="KW-0472">Membrane</keyword>
<sequence>MKTTLISVVAAFVTAVLVYIVMLMFATGMYVETVGNIIVLSSVAVGIVTALTLRLRSRRQ</sequence>
<dbReference type="AlphaFoldDB" id="A0A5C7FY94"/>
<keyword evidence="1" id="KW-0812">Transmembrane</keyword>
<reference evidence="2 3" key="1">
    <citation type="submission" date="2019-08" db="EMBL/GenBank/DDBJ databases">
        <title>Massilia golmudensis sp. nov., isolated from sand in the Qinghai-Tibetan Plateau.</title>
        <authorList>
            <person name="Zhang B."/>
        </authorList>
    </citation>
    <scope>NUCLEOTIDE SEQUENCE [LARGE SCALE GENOMIC DNA]</scope>
    <source>
        <strain evidence="2 3">GEM5</strain>
    </source>
</reference>
<dbReference type="Proteomes" id="UP000321413">
    <property type="component" value="Unassembled WGS sequence"/>
</dbReference>
<keyword evidence="1" id="KW-1133">Transmembrane helix</keyword>
<comment type="caution">
    <text evidence="2">The sequence shown here is derived from an EMBL/GenBank/DDBJ whole genome shotgun (WGS) entry which is preliminary data.</text>
</comment>
<organism evidence="2 3">
    <name type="scientific">Massilia arenae</name>
    <dbReference type="NCBI Taxonomy" id="2603288"/>
    <lineage>
        <taxon>Bacteria</taxon>
        <taxon>Pseudomonadati</taxon>
        <taxon>Pseudomonadota</taxon>
        <taxon>Betaproteobacteria</taxon>
        <taxon>Burkholderiales</taxon>
        <taxon>Oxalobacteraceae</taxon>
        <taxon>Telluria group</taxon>
        <taxon>Massilia</taxon>
    </lineage>
</organism>
<proteinExistence type="predicted"/>
<feature type="transmembrane region" description="Helical" evidence="1">
    <location>
        <begin position="7"/>
        <end position="31"/>
    </location>
</feature>
<protein>
    <submittedName>
        <fullName evidence="2">Uncharacterized protein</fullName>
    </submittedName>
</protein>
<evidence type="ECO:0000313" key="2">
    <source>
        <dbReference type="EMBL" id="TXG00433.1"/>
    </source>
</evidence>
<dbReference type="RefSeq" id="WP_147934447.1">
    <property type="nucleotide sequence ID" value="NZ_VPFD01000007.1"/>
</dbReference>
<name>A0A5C7FY94_9BURK</name>